<evidence type="ECO:0000313" key="2">
    <source>
        <dbReference type="Proteomes" id="UP001500547"/>
    </source>
</evidence>
<sequence length="179" mass="19968">MTVAWSHMEANLSNVIMNLGGINSHVCQALTIDAGSQLLINSIQISVTEFCTDAGLVAQWNKLLEEIQAVRSERNSIVHGQWMWRYEHPDIYSVVVCDLSAKGPKLTMSSLNRTPESLRSLANDTFDLIDEMQQLVVKTIPALREPLKSVPRGIQVVNVAPGKKMRKPLFQRKRNGDSA</sequence>
<comment type="caution">
    <text evidence="1">The sequence shown here is derived from an EMBL/GenBank/DDBJ whole genome shotgun (WGS) entry which is preliminary data.</text>
</comment>
<organism evidence="1 2">
    <name type="scientific">Viridibacterium curvum</name>
    <dbReference type="NCBI Taxonomy" id="1101404"/>
    <lineage>
        <taxon>Bacteria</taxon>
        <taxon>Pseudomonadati</taxon>
        <taxon>Pseudomonadota</taxon>
        <taxon>Betaproteobacteria</taxon>
        <taxon>Rhodocyclales</taxon>
        <taxon>Rhodocyclaceae</taxon>
        <taxon>Viridibacterium</taxon>
    </lineage>
</organism>
<reference evidence="2" key="1">
    <citation type="journal article" date="2019" name="Int. J. Syst. Evol. Microbiol.">
        <title>The Global Catalogue of Microorganisms (GCM) 10K type strain sequencing project: providing services to taxonomists for standard genome sequencing and annotation.</title>
        <authorList>
            <consortium name="The Broad Institute Genomics Platform"/>
            <consortium name="The Broad Institute Genome Sequencing Center for Infectious Disease"/>
            <person name="Wu L."/>
            <person name="Ma J."/>
        </authorList>
    </citation>
    <scope>NUCLEOTIDE SEQUENCE [LARGE SCALE GENOMIC DNA]</scope>
    <source>
        <strain evidence="2">JCM 18715</strain>
    </source>
</reference>
<proteinExistence type="predicted"/>
<gene>
    <name evidence="1" type="ORF">GCM10025770_39750</name>
</gene>
<evidence type="ECO:0008006" key="3">
    <source>
        <dbReference type="Google" id="ProtNLM"/>
    </source>
</evidence>
<dbReference type="EMBL" id="BAABLD010000024">
    <property type="protein sequence ID" value="GAA5172951.1"/>
    <property type="molecule type" value="Genomic_DNA"/>
</dbReference>
<accession>A0ABP9R8D4</accession>
<keyword evidence="2" id="KW-1185">Reference proteome</keyword>
<dbReference type="Proteomes" id="UP001500547">
    <property type="component" value="Unassembled WGS sequence"/>
</dbReference>
<protein>
    <recommendedName>
        <fullName evidence="3">Apea-like HEPN domain-containing protein</fullName>
    </recommendedName>
</protein>
<name>A0ABP9R8D4_9RHOO</name>
<evidence type="ECO:0000313" key="1">
    <source>
        <dbReference type="EMBL" id="GAA5172951.1"/>
    </source>
</evidence>